<name>A0ABR8GWD8_9CYAN</name>
<proteinExistence type="predicted"/>
<reference evidence="1 2" key="1">
    <citation type="journal article" date="2020" name="ISME J.">
        <title>Comparative genomics reveals insights into cyanobacterial evolution and habitat adaptation.</title>
        <authorList>
            <person name="Chen M.Y."/>
            <person name="Teng W.K."/>
            <person name="Zhao L."/>
            <person name="Hu C.X."/>
            <person name="Zhou Y.K."/>
            <person name="Han B.P."/>
            <person name="Song L.R."/>
            <person name="Shu W.S."/>
        </authorList>
    </citation>
    <scope>NUCLEOTIDE SEQUENCE [LARGE SCALE GENOMIC DNA]</scope>
    <source>
        <strain evidence="1 2">FACHB-248</strain>
    </source>
</reference>
<protein>
    <submittedName>
        <fullName evidence="1">Uncharacterized protein</fullName>
    </submittedName>
</protein>
<keyword evidence="2" id="KW-1185">Reference proteome</keyword>
<dbReference type="Proteomes" id="UP000660380">
    <property type="component" value="Unassembled WGS sequence"/>
</dbReference>
<evidence type="ECO:0000313" key="2">
    <source>
        <dbReference type="Proteomes" id="UP000660380"/>
    </source>
</evidence>
<gene>
    <name evidence="1" type="ORF">H6G81_23795</name>
</gene>
<organism evidence="1 2">
    <name type="scientific">Scytonema hofmannii FACHB-248</name>
    <dbReference type="NCBI Taxonomy" id="1842502"/>
    <lineage>
        <taxon>Bacteria</taxon>
        <taxon>Bacillati</taxon>
        <taxon>Cyanobacteriota</taxon>
        <taxon>Cyanophyceae</taxon>
        <taxon>Nostocales</taxon>
        <taxon>Scytonemataceae</taxon>
        <taxon>Scytonema</taxon>
    </lineage>
</organism>
<dbReference type="RefSeq" id="WP_029630305.1">
    <property type="nucleotide sequence ID" value="NZ_JACJTA010000064.1"/>
</dbReference>
<comment type="caution">
    <text evidence="1">The sequence shown here is derived from an EMBL/GenBank/DDBJ whole genome shotgun (WGS) entry which is preliminary data.</text>
</comment>
<accession>A0ABR8GWD8</accession>
<dbReference type="EMBL" id="JACJTA010000064">
    <property type="protein sequence ID" value="MBD2607467.1"/>
    <property type="molecule type" value="Genomic_DNA"/>
</dbReference>
<evidence type="ECO:0000313" key="1">
    <source>
        <dbReference type="EMBL" id="MBD2607467.1"/>
    </source>
</evidence>
<sequence>MTDYIKRIQSRLSHKDIKKSRAVLLEEVSSLGYNHENLTSDLADLITAKLLDKFSIAEVPLPSVAKSDSLLEPIPQPFLSENLVNEPGINEILQPDSYEDESSEIVISSEQKQDLVASQASALGIELSEVEVVDLATGLKDSFLDHECFIESVVEAIVTYHDHRSNKLEQKIKDAREHIEFRRKQLNQTLVGEFGEMNNFFRSQSPKQRELSKIIAAAFKT</sequence>